<dbReference type="UniPathway" id="UPA00219"/>
<reference evidence="12" key="2">
    <citation type="journal article" date="2018" name="Environ. Microbiol.">
        <title>Bloom of a denitrifying methanotroph, 'Candidatus Methylomirabilis limnetica', in a deep stratified lake.</title>
        <authorList>
            <person name="Graf J.S."/>
            <person name="Mayr M.J."/>
            <person name="Marchant H.K."/>
            <person name="Tienken D."/>
            <person name="Hach P.F."/>
            <person name="Brand A."/>
            <person name="Schubert C.J."/>
            <person name="Kuypers M.M."/>
            <person name="Milucka J."/>
        </authorList>
    </citation>
    <scope>NUCLEOTIDE SEQUENCE [LARGE SCALE GENOMIC DNA]</scope>
    <source>
        <strain evidence="12">Zug</strain>
    </source>
</reference>
<dbReference type="Proteomes" id="UP000241436">
    <property type="component" value="Unassembled WGS sequence"/>
</dbReference>
<dbReference type="GO" id="GO:0009252">
    <property type="term" value="P:peptidoglycan biosynthetic process"/>
    <property type="evidence" value="ECO:0007669"/>
    <property type="project" value="UniProtKB-UniRule"/>
</dbReference>
<dbReference type="Pfam" id="PF02875">
    <property type="entry name" value="Mur_ligase_C"/>
    <property type="match status" value="1"/>
</dbReference>
<dbReference type="PANTHER" id="PTHR43692">
    <property type="entry name" value="UDP-N-ACETYLMURAMOYLALANINE--D-GLUTAMATE LIGASE"/>
    <property type="match status" value="1"/>
</dbReference>
<dbReference type="EC" id="6.3.2.9" evidence="7 8"/>
<comment type="subcellular location">
    <subcellularLocation>
        <location evidence="1 7 8">Cytoplasm</location>
    </subcellularLocation>
</comment>
<dbReference type="Pfam" id="PF08245">
    <property type="entry name" value="Mur_ligase_M"/>
    <property type="match status" value="1"/>
</dbReference>
<dbReference type="InterPro" id="IPR013221">
    <property type="entry name" value="Mur_ligase_cen"/>
</dbReference>
<dbReference type="GO" id="GO:0051301">
    <property type="term" value="P:cell division"/>
    <property type="evidence" value="ECO:0007669"/>
    <property type="project" value="UniProtKB-KW"/>
</dbReference>
<keyword evidence="4 7" id="KW-0436">Ligase</keyword>
<evidence type="ECO:0000256" key="7">
    <source>
        <dbReference type="HAMAP-Rule" id="MF_00639"/>
    </source>
</evidence>
<keyword evidence="7 8" id="KW-0132">Cell division</keyword>
<reference evidence="11 12" key="1">
    <citation type="submission" date="2017-09" db="EMBL/GenBank/DDBJ databases">
        <title>Bloom of a denitrifying methanotroph, Candidatus Methylomirabilis limnetica, in a deep stratified lake.</title>
        <authorList>
            <person name="Graf J.S."/>
            <person name="Marchant H.K."/>
            <person name="Tienken D."/>
            <person name="Hach P.F."/>
            <person name="Brand A."/>
            <person name="Schubert C.J."/>
            <person name="Kuypers M.M."/>
            <person name="Milucka J."/>
        </authorList>
    </citation>
    <scope>NUCLEOTIDE SEQUENCE [LARGE SCALE GENOMIC DNA]</scope>
    <source>
        <strain evidence="11 12">Zug</strain>
    </source>
</reference>
<comment type="pathway">
    <text evidence="2 7 8">Cell wall biogenesis; peptidoglycan biosynthesis.</text>
</comment>
<gene>
    <name evidence="7" type="primary">murD</name>
    <name evidence="11" type="ORF">CLG94_05175</name>
</gene>
<evidence type="ECO:0000313" key="11">
    <source>
        <dbReference type="EMBL" id="PTL36422.1"/>
    </source>
</evidence>
<feature type="domain" description="Mur ligase central" evidence="10">
    <location>
        <begin position="139"/>
        <end position="316"/>
    </location>
</feature>
<sequence length="485" mass="52316">MSGFTLRVWLTRNLEPGTRNCMVVTMLDLAGKRVVVVGLARSGEAACRLLLKQGATVIGTDRRGKREIGADLCSLEQDGVSLELGEQYLHSLLSADLVVVSPGIDLREPLFQRVREVGIPLIGEVELAYRYSEATFIGITGTNGKSTTTTLLGAILKHAGMPSHVAGNIGTPLCRVAPSLAAGECVVVELSSFQLETIEEFRPRVALLLNLAPDHLDRYDQVEDYYQAKARIFENQRPSDFAVINADDPLVLQVSARARGRRIAFSRTRPLDTGAYVEGDQLMLALDGRREAICRVSELQIQGVHNLENALAAGLAAAVAGAPTTAIRIALTSFEGLEHRLEFVAEIDGVRYVNDSKGTNVGAVVRSLESFTNPVVLIAGGRDKHGDFAPLIPLVRERVKRLILIGEAAETLRRTLAPACPTEDASSLEEAVRRAAAAASPGEVVLLSPACASFDMFTDFEERGRVFKAAVRELLPPAYSIPGQA</sequence>
<dbReference type="SUPFAM" id="SSF51984">
    <property type="entry name" value="MurCD N-terminal domain"/>
    <property type="match status" value="1"/>
</dbReference>
<comment type="caution">
    <text evidence="11">The sequence shown here is derived from an EMBL/GenBank/DDBJ whole genome shotgun (WGS) entry which is preliminary data.</text>
</comment>
<evidence type="ECO:0000256" key="3">
    <source>
        <dbReference type="ARBA" id="ARBA00022490"/>
    </source>
</evidence>
<comment type="similarity">
    <text evidence="7">Belongs to the MurCDEF family.</text>
</comment>
<dbReference type="Gene3D" id="3.40.50.720">
    <property type="entry name" value="NAD(P)-binding Rossmann-like Domain"/>
    <property type="match status" value="1"/>
</dbReference>
<keyword evidence="7 8" id="KW-0131">Cell cycle</keyword>
<keyword evidence="5 7" id="KW-0547">Nucleotide-binding</keyword>
<comment type="catalytic activity">
    <reaction evidence="7 8">
        <text>UDP-N-acetyl-alpha-D-muramoyl-L-alanine + D-glutamate + ATP = UDP-N-acetyl-alpha-D-muramoyl-L-alanyl-D-glutamate + ADP + phosphate + H(+)</text>
        <dbReference type="Rhea" id="RHEA:16429"/>
        <dbReference type="ChEBI" id="CHEBI:15378"/>
        <dbReference type="ChEBI" id="CHEBI:29986"/>
        <dbReference type="ChEBI" id="CHEBI:30616"/>
        <dbReference type="ChEBI" id="CHEBI:43474"/>
        <dbReference type="ChEBI" id="CHEBI:83898"/>
        <dbReference type="ChEBI" id="CHEBI:83900"/>
        <dbReference type="ChEBI" id="CHEBI:456216"/>
        <dbReference type="EC" id="6.3.2.9"/>
    </reaction>
</comment>
<dbReference type="Pfam" id="PF21799">
    <property type="entry name" value="MurD-like_N"/>
    <property type="match status" value="1"/>
</dbReference>
<dbReference type="InterPro" id="IPR036565">
    <property type="entry name" value="Mur-like_cat_sf"/>
</dbReference>
<dbReference type="InterPro" id="IPR004101">
    <property type="entry name" value="Mur_ligase_C"/>
</dbReference>
<dbReference type="GO" id="GO:0005737">
    <property type="term" value="C:cytoplasm"/>
    <property type="evidence" value="ECO:0007669"/>
    <property type="project" value="UniProtKB-SubCell"/>
</dbReference>
<organism evidence="11 12">
    <name type="scientific">Candidatus Methylomirabilis limnetica</name>
    <dbReference type="NCBI Taxonomy" id="2033718"/>
    <lineage>
        <taxon>Bacteria</taxon>
        <taxon>Candidatus Methylomirabilota</taxon>
        <taxon>Candidatus Methylomirabilia</taxon>
        <taxon>Candidatus Methylomirabilales</taxon>
        <taxon>Candidatus Methylomirabilaceae</taxon>
        <taxon>Candidatus Methylomirabilis</taxon>
    </lineage>
</organism>
<keyword evidence="6 7" id="KW-0067">ATP-binding</keyword>
<dbReference type="GO" id="GO:0008764">
    <property type="term" value="F:UDP-N-acetylmuramoylalanine-D-glutamate ligase activity"/>
    <property type="evidence" value="ECO:0007669"/>
    <property type="project" value="UniProtKB-UniRule"/>
</dbReference>
<dbReference type="SUPFAM" id="SSF53623">
    <property type="entry name" value="MurD-like peptide ligases, catalytic domain"/>
    <property type="match status" value="1"/>
</dbReference>
<comment type="function">
    <text evidence="7 8">Cell wall formation. Catalyzes the addition of glutamate to the nucleotide precursor UDP-N-acetylmuramoyl-L-alanine (UMA).</text>
</comment>
<feature type="binding site" evidence="7">
    <location>
        <begin position="141"/>
        <end position="147"/>
    </location>
    <ligand>
        <name>ATP</name>
        <dbReference type="ChEBI" id="CHEBI:30616"/>
    </ligand>
</feature>
<dbReference type="GO" id="GO:0008360">
    <property type="term" value="P:regulation of cell shape"/>
    <property type="evidence" value="ECO:0007669"/>
    <property type="project" value="UniProtKB-KW"/>
</dbReference>
<evidence type="ECO:0000259" key="9">
    <source>
        <dbReference type="Pfam" id="PF02875"/>
    </source>
</evidence>
<evidence type="ECO:0000256" key="5">
    <source>
        <dbReference type="ARBA" id="ARBA00022741"/>
    </source>
</evidence>
<dbReference type="EMBL" id="NVQC01000016">
    <property type="protein sequence ID" value="PTL36422.1"/>
    <property type="molecule type" value="Genomic_DNA"/>
</dbReference>
<dbReference type="Gene3D" id="3.90.190.20">
    <property type="entry name" value="Mur ligase, C-terminal domain"/>
    <property type="match status" value="1"/>
</dbReference>
<evidence type="ECO:0000259" key="10">
    <source>
        <dbReference type="Pfam" id="PF08245"/>
    </source>
</evidence>
<evidence type="ECO:0000256" key="8">
    <source>
        <dbReference type="RuleBase" id="RU003664"/>
    </source>
</evidence>
<dbReference type="InterPro" id="IPR036615">
    <property type="entry name" value="Mur_ligase_C_dom_sf"/>
</dbReference>
<dbReference type="Gene3D" id="3.40.1190.10">
    <property type="entry name" value="Mur-like, catalytic domain"/>
    <property type="match status" value="1"/>
</dbReference>
<dbReference type="SUPFAM" id="SSF53244">
    <property type="entry name" value="MurD-like peptide ligases, peptide-binding domain"/>
    <property type="match status" value="1"/>
</dbReference>
<feature type="domain" description="Mur ligase C-terminal" evidence="9">
    <location>
        <begin position="339"/>
        <end position="451"/>
    </location>
</feature>
<evidence type="ECO:0000256" key="2">
    <source>
        <dbReference type="ARBA" id="ARBA00004752"/>
    </source>
</evidence>
<evidence type="ECO:0000313" key="12">
    <source>
        <dbReference type="Proteomes" id="UP000241436"/>
    </source>
</evidence>
<evidence type="ECO:0000256" key="4">
    <source>
        <dbReference type="ARBA" id="ARBA00022598"/>
    </source>
</evidence>
<evidence type="ECO:0000256" key="1">
    <source>
        <dbReference type="ARBA" id="ARBA00004496"/>
    </source>
</evidence>
<keyword evidence="7 8" id="KW-0961">Cell wall biogenesis/degradation</keyword>
<name>A0A2T4TZ99_9BACT</name>
<dbReference type="PANTHER" id="PTHR43692:SF1">
    <property type="entry name" value="UDP-N-ACETYLMURAMOYLALANINE--D-GLUTAMATE LIGASE"/>
    <property type="match status" value="1"/>
</dbReference>
<keyword evidence="3 7" id="KW-0963">Cytoplasm</keyword>
<keyword evidence="7 8" id="KW-0133">Cell shape</keyword>
<dbReference type="InterPro" id="IPR005762">
    <property type="entry name" value="MurD"/>
</dbReference>
<evidence type="ECO:0000256" key="6">
    <source>
        <dbReference type="ARBA" id="ARBA00022840"/>
    </source>
</evidence>
<dbReference type="AlphaFoldDB" id="A0A2T4TZ99"/>
<keyword evidence="12" id="KW-1185">Reference proteome</keyword>
<dbReference type="NCBIfam" id="TIGR01087">
    <property type="entry name" value="murD"/>
    <property type="match status" value="1"/>
</dbReference>
<keyword evidence="7 8" id="KW-0573">Peptidoglycan synthesis</keyword>
<accession>A0A2T4TZ99</accession>
<protein>
    <recommendedName>
        <fullName evidence="7 8">UDP-N-acetylmuramoylalanine--D-glutamate ligase</fullName>
        <ecNumber evidence="7 8">6.3.2.9</ecNumber>
    </recommendedName>
    <alternativeName>
        <fullName evidence="7">D-glutamic acid-adding enzyme</fullName>
    </alternativeName>
    <alternativeName>
        <fullName evidence="7">UDP-N-acetylmuramoyl-L-alanyl-D-glutamate synthetase</fullName>
    </alternativeName>
</protein>
<dbReference type="HAMAP" id="MF_00639">
    <property type="entry name" value="MurD"/>
    <property type="match status" value="1"/>
</dbReference>
<proteinExistence type="inferred from homology"/>
<dbReference type="GO" id="GO:0071555">
    <property type="term" value="P:cell wall organization"/>
    <property type="evidence" value="ECO:0007669"/>
    <property type="project" value="UniProtKB-KW"/>
</dbReference>
<dbReference type="GO" id="GO:0005524">
    <property type="term" value="F:ATP binding"/>
    <property type="evidence" value="ECO:0007669"/>
    <property type="project" value="UniProtKB-UniRule"/>
</dbReference>